<organism evidence="16 17">
    <name type="scientific">Pseudoalteromonas rubra</name>
    <dbReference type="NCBI Taxonomy" id="43658"/>
    <lineage>
        <taxon>Bacteria</taxon>
        <taxon>Pseudomonadati</taxon>
        <taxon>Pseudomonadota</taxon>
        <taxon>Gammaproteobacteria</taxon>
        <taxon>Alteromonadales</taxon>
        <taxon>Pseudoalteromonadaceae</taxon>
        <taxon>Pseudoalteromonas</taxon>
    </lineage>
</organism>
<evidence type="ECO:0000256" key="11">
    <source>
        <dbReference type="PROSITE-ProRule" id="PRU01360"/>
    </source>
</evidence>
<evidence type="ECO:0000256" key="7">
    <source>
        <dbReference type="ARBA" id="ARBA00023065"/>
    </source>
</evidence>
<accession>A0A5S3WMJ6</accession>
<dbReference type="InterPro" id="IPR012910">
    <property type="entry name" value="Plug_dom"/>
</dbReference>
<dbReference type="PANTHER" id="PTHR32552">
    <property type="entry name" value="FERRICHROME IRON RECEPTOR-RELATED"/>
    <property type="match status" value="1"/>
</dbReference>
<dbReference type="Pfam" id="PF00593">
    <property type="entry name" value="TonB_dep_Rec_b-barrel"/>
    <property type="match status" value="1"/>
</dbReference>
<reference evidence="17" key="2">
    <citation type="submission" date="2019-06" db="EMBL/GenBank/DDBJ databases">
        <title>Co-occurence of chitin degradation, pigmentation and bioactivity in marine Pseudoalteromonas.</title>
        <authorList>
            <person name="Sonnenschein E.C."/>
            <person name="Bech P.K."/>
        </authorList>
    </citation>
    <scope>NUCLEOTIDE SEQUENCE [LARGE SCALE GENOMIC DNA]</scope>
    <source>
        <strain evidence="17">S2676</strain>
    </source>
</reference>
<keyword evidence="13" id="KW-0732">Signal</keyword>
<feature type="chain" id="PRO_5024462107" description="TonB-dependent receptor" evidence="13">
    <location>
        <begin position="28"/>
        <end position="752"/>
    </location>
</feature>
<keyword evidence="5 11" id="KW-0812">Transmembrane</keyword>
<evidence type="ECO:0000313" key="16">
    <source>
        <dbReference type="EMBL" id="TMP29042.1"/>
    </source>
</evidence>
<feature type="domain" description="TonB-dependent receptor plug" evidence="15">
    <location>
        <begin position="49"/>
        <end position="156"/>
    </location>
</feature>
<evidence type="ECO:0000313" key="17">
    <source>
        <dbReference type="Proteomes" id="UP000310249"/>
    </source>
</evidence>
<keyword evidence="4" id="KW-0410">Iron transport</keyword>
<evidence type="ECO:0000256" key="3">
    <source>
        <dbReference type="ARBA" id="ARBA00022452"/>
    </source>
</evidence>
<keyword evidence="2 11" id="KW-0813">Transport</keyword>
<dbReference type="InterPro" id="IPR036942">
    <property type="entry name" value="Beta-barrel_TonB_sf"/>
</dbReference>
<keyword evidence="8 12" id="KW-0798">TonB box</keyword>
<dbReference type="Gene3D" id="2.170.130.10">
    <property type="entry name" value="TonB-dependent receptor, plug domain"/>
    <property type="match status" value="1"/>
</dbReference>
<dbReference type="EMBL" id="PNCI01000019">
    <property type="protein sequence ID" value="TMP29042.1"/>
    <property type="molecule type" value="Genomic_DNA"/>
</dbReference>
<reference evidence="16 17" key="1">
    <citation type="submission" date="2018-01" db="EMBL/GenBank/DDBJ databases">
        <authorList>
            <person name="Paulsen S."/>
            <person name="Gram L.K."/>
        </authorList>
    </citation>
    <scope>NUCLEOTIDE SEQUENCE [LARGE SCALE GENOMIC DNA]</scope>
    <source>
        <strain evidence="16 17">S2676</strain>
    </source>
</reference>
<feature type="signal peptide" evidence="13">
    <location>
        <begin position="1"/>
        <end position="27"/>
    </location>
</feature>
<evidence type="ECO:0000256" key="5">
    <source>
        <dbReference type="ARBA" id="ARBA00022692"/>
    </source>
</evidence>
<evidence type="ECO:0000256" key="10">
    <source>
        <dbReference type="ARBA" id="ARBA00023237"/>
    </source>
</evidence>
<dbReference type="PANTHER" id="PTHR32552:SF81">
    <property type="entry name" value="TONB-DEPENDENT OUTER MEMBRANE RECEPTOR"/>
    <property type="match status" value="1"/>
</dbReference>
<evidence type="ECO:0008006" key="18">
    <source>
        <dbReference type="Google" id="ProtNLM"/>
    </source>
</evidence>
<evidence type="ECO:0000256" key="1">
    <source>
        <dbReference type="ARBA" id="ARBA00004571"/>
    </source>
</evidence>
<evidence type="ECO:0000256" key="4">
    <source>
        <dbReference type="ARBA" id="ARBA00022496"/>
    </source>
</evidence>
<dbReference type="OrthoDB" id="7051185at2"/>
<dbReference type="InterPro" id="IPR000531">
    <property type="entry name" value="Beta-barrel_TonB"/>
</dbReference>
<dbReference type="Proteomes" id="UP000310249">
    <property type="component" value="Unassembled WGS sequence"/>
</dbReference>
<evidence type="ECO:0000256" key="12">
    <source>
        <dbReference type="RuleBase" id="RU003357"/>
    </source>
</evidence>
<evidence type="ECO:0000256" key="8">
    <source>
        <dbReference type="ARBA" id="ARBA00023077"/>
    </source>
</evidence>
<dbReference type="Gene3D" id="2.40.170.20">
    <property type="entry name" value="TonB-dependent receptor, beta-barrel domain"/>
    <property type="match status" value="1"/>
</dbReference>
<keyword evidence="9 11" id="KW-0472">Membrane</keyword>
<evidence type="ECO:0000256" key="6">
    <source>
        <dbReference type="ARBA" id="ARBA00023004"/>
    </source>
</evidence>
<dbReference type="PROSITE" id="PS52016">
    <property type="entry name" value="TONB_DEPENDENT_REC_3"/>
    <property type="match status" value="1"/>
</dbReference>
<evidence type="ECO:0000259" key="14">
    <source>
        <dbReference type="Pfam" id="PF00593"/>
    </source>
</evidence>
<keyword evidence="7" id="KW-0406">Ion transport</keyword>
<protein>
    <recommendedName>
        <fullName evidence="18">TonB-dependent receptor</fullName>
    </recommendedName>
</protein>
<gene>
    <name evidence="16" type="ORF">CWB99_09735</name>
</gene>
<name>A0A5S3WMJ6_9GAMM</name>
<evidence type="ECO:0000259" key="15">
    <source>
        <dbReference type="Pfam" id="PF07715"/>
    </source>
</evidence>
<comment type="similarity">
    <text evidence="11 12">Belongs to the TonB-dependent receptor family.</text>
</comment>
<keyword evidence="3 11" id="KW-1134">Transmembrane beta strand</keyword>
<keyword evidence="6" id="KW-0408">Iron</keyword>
<dbReference type="Pfam" id="PF07715">
    <property type="entry name" value="Plug"/>
    <property type="match status" value="1"/>
</dbReference>
<evidence type="ECO:0000256" key="9">
    <source>
        <dbReference type="ARBA" id="ARBA00023136"/>
    </source>
</evidence>
<dbReference type="GO" id="GO:0006826">
    <property type="term" value="P:iron ion transport"/>
    <property type="evidence" value="ECO:0007669"/>
    <property type="project" value="UniProtKB-KW"/>
</dbReference>
<keyword evidence="10 11" id="KW-0998">Cell outer membrane</keyword>
<dbReference type="GO" id="GO:0009279">
    <property type="term" value="C:cell outer membrane"/>
    <property type="evidence" value="ECO:0007669"/>
    <property type="project" value="UniProtKB-SubCell"/>
</dbReference>
<sequence length="752" mass="82761">MKMKHSKMAKAVSLALGAAMFSGYSIADDKVRDDLESIVVYGQKIERSLQQTKESVSVITLDDIERMPITDINNVFEITPNAYDLGVGELFGLRGVSQNSLSTGGGDGSLATLYIDNIAYTGFSSRFNSKDLWDVAQVEILRGPQSTNVGRNALIGAVFLQTNRPELNETSGRIKVEAGNYGQRAISAMFNTGVTDNSALRIAGQFNEKDGHVKNITLGDDKFDARDNTNVRAQYYLELSDKLSANILVGYVDTHRGQDIYRVDLQPIDSFTASDNLVGFEDYEGVNAAITIDYQVNDTLDFTAITSYFDGEYERFDDDGGAPDGGNAYRGRDGKDTNWAQELRLSYQSEKLRGVAGVYYTEVEVVNNTKGLVNIYPAEVGVPEVLLPFYSEFLEVNVSIPFNQDTTNYAFYTEWDYSLSDKLTVSAGFRYDFEEQDAKNASYNTLASGFSLPDPVVAGQTAEMLFPGAELGPVVQGGVAQVNARLDQLLSPKVSPATSVDYQAFLPQFGVSYDVSETLLVSAFYKEGYRAGGAEVSLGGRQNDYDPEYLSNYELALRSVMLDGDLVVNANAYFGDWTEQQVTICAEDNALDCLTENAGESEIYGLELSTQYTVTEDLNMFASVGYAHTEFKKFNSSTLGNLAGNDFAYSPNVTAAIGSTYYITDSFFVSGNVNYQDEVYADVKNTSKLDARTLVNLKAGYETEDYSIDFYVNNLTDKFYITSDFTAADGIARTVRGGLPRMYGVSFTYNFN</sequence>
<dbReference type="SUPFAM" id="SSF56935">
    <property type="entry name" value="Porins"/>
    <property type="match status" value="1"/>
</dbReference>
<dbReference type="AlphaFoldDB" id="A0A5S3WMJ6"/>
<proteinExistence type="inferred from homology"/>
<comment type="subcellular location">
    <subcellularLocation>
        <location evidence="1 11">Cell outer membrane</location>
        <topology evidence="1 11">Multi-pass membrane protein</topology>
    </subcellularLocation>
</comment>
<comment type="caution">
    <text evidence="16">The sequence shown here is derived from an EMBL/GenBank/DDBJ whole genome shotgun (WGS) entry which is preliminary data.</text>
</comment>
<evidence type="ECO:0000256" key="2">
    <source>
        <dbReference type="ARBA" id="ARBA00022448"/>
    </source>
</evidence>
<dbReference type="InterPro" id="IPR039426">
    <property type="entry name" value="TonB-dep_rcpt-like"/>
</dbReference>
<evidence type="ECO:0000256" key="13">
    <source>
        <dbReference type="SAM" id="SignalP"/>
    </source>
</evidence>
<dbReference type="InterPro" id="IPR037066">
    <property type="entry name" value="Plug_dom_sf"/>
</dbReference>
<feature type="domain" description="TonB-dependent receptor-like beta-barrel" evidence="14">
    <location>
        <begin position="401"/>
        <end position="715"/>
    </location>
</feature>